<feature type="transmembrane region" description="Helical" evidence="2">
    <location>
        <begin position="49"/>
        <end position="70"/>
    </location>
</feature>
<proteinExistence type="predicted"/>
<keyword evidence="4" id="KW-1185">Reference proteome</keyword>
<feature type="region of interest" description="Disordered" evidence="1">
    <location>
        <begin position="404"/>
        <end position="428"/>
    </location>
</feature>
<dbReference type="Proteomes" id="UP001501759">
    <property type="component" value="Unassembled WGS sequence"/>
</dbReference>
<keyword evidence="2" id="KW-0812">Transmembrane</keyword>
<reference evidence="4" key="1">
    <citation type="journal article" date="2019" name="Int. J. Syst. Evol. Microbiol.">
        <title>The Global Catalogue of Microorganisms (GCM) 10K type strain sequencing project: providing services to taxonomists for standard genome sequencing and annotation.</title>
        <authorList>
            <consortium name="The Broad Institute Genomics Platform"/>
            <consortium name="The Broad Institute Genome Sequencing Center for Infectious Disease"/>
            <person name="Wu L."/>
            <person name="Ma J."/>
        </authorList>
    </citation>
    <scope>NUCLEOTIDE SEQUENCE [LARGE SCALE GENOMIC DNA]</scope>
    <source>
        <strain evidence="4">JCM 18409</strain>
    </source>
</reference>
<dbReference type="RefSeq" id="WP_345642004.1">
    <property type="nucleotide sequence ID" value="NZ_BAABKB010000002.1"/>
</dbReference>
<dbReference type="EMBL" id="BAABKB010000002">
    <property type="protein sequence ID" value="GAA4998920.1"/>
    <property type="molecule type" value="Genomic_DNA"/>
</dbReference>
<evidence type="ECO:0008006" key="5">
    <source>
        <dbReference type="Google" id="ProtNLM"/>
    </source>
</evidence>
<evidence type="ECO:0000313" key="3">
    <source>
        <dbReference type="EMBL" id="GAA4998920.1"/>
    </source>
</evidence>
<keyword evidence="2" id="KW-0472">Membrane</keyword>
<evidence type="ECO:0000256" key="1">
    <source>
        <dbReference type="SAM" id="MobiDB-lite"/>
    </source>
</evidence>
<evidence type="ECO:0000256" key="2">
    <source>
        <dbReference type="SAM" id="Phobius"/>
    </source>
</evidence>
<feature type="transmembrane region" description="Helical" evidence="2">
    <location>
        <begin position="265"/>
        <end position="286"/>
    </location>
</feature>
<accession>A0ABP9IK52</accession>
<feature type="transmembrane region" description="Helical" evidence="2">
    <location>
        <begin position="21"/>
        <end position="43"/>
    </location>
</feature>
<keyword evidence="2" id="KW-1133">Transmembrane helix</keyword>
<comment type="caution">
    <text evidence="3">The sequence shown here is derived from an EMBL/GenBank/DDBJ whole genome shotgun (WGS) entry which is preliminary data.</text>
</comment>
<protein>
    <recommendedName>
        <fullName evidence="5">PH domain-containing protein</fullName>
    </recommendedName>
</protein>
<gene>
    <name evidence="3" type="ORF">GCM10023335_11110</name>
</gene>
<feature type="transmembrane region" description="Helical" evidence="2">
    <location>
        <begin position="237"/>
        <end position="259"/>
    </location>
</feature>
<name>A0ABP9IK52_9ACTN</name>
<organism evidence="3 4">
    <name type="scientific">Streptomyces siamensis</name>
    <dbReference type="NCBI Taxonomy" id="1274986"/>
    <lineage>
        <taxon>Bacteria</taxon>
        <taxon>Bacillati</taxon>
        <taxon>Actinomycetota</taxon>
        <taxon>Actinomycetes</taxon>
        <taxon>Kitasatosporales</taxon>
        <taxon>Streptomycetaceae</taxon>
        <taxon>Streptomyces</taxon>
    </lineage>
</organism>
<evidence type="ECO:0000313" key="4">
    <source>
        <dbReference type="Proteomes" id="UP001501759"/>
    </source>
</evidence>
<sequence length="428" mass="47003">MISGGWPDDDATVLRYGLRRLLMSLPIGLVLIAGGATGVWIAVEHDGIGAGWIPLGMLVAMGVAGVILLVSRWRARHWITAFDSTGFWWMRGKEMALIRWDSLAGAGIHWARGSRTVVFTVELCPKDEIDRDDPLLWKFVRDTEPLRPGLPRLRYRIDVGDSHKAYEKAFRQWAPGLWFGRREQPMSYLGGPDHAGHQERTAASAGSSATEPLVFEAVDIGDTVVVHRGVILARRRIAVALPTIVLCAWITWLLVHGHAHGAVAVVRYVAAVLPVLLAGAAVVFAVRGLRWQWSSVVTMDAAGVHVSRRGESATVAWDSLAGVGIYEARPLRTLELCPKDGIDRDDPLLWLFVRDSEPLQPGLPRLRLRVSLRPSDGRDAVAAGCLRWAPDLWFGGRRMDSGYGGDPDFKGHRSRTRGTGGRTVTPAP</sequence>